<dbReference type="InterPro" id="IPR006094">
    <property type="entry name" value="Oxid_FAD_bind_N"/>
</dbReference>
<dbReference type="SUPFAM" id="SSF55103">
    <property type="entry name" value="FAD-linked oxidases, C-terminal domain"/>
    <property type="match status" value="1"/>
</dbReference>
<dbReference type="InterPro" id="IPR016166">
    <property type="entry name" value="FAD-bd_PCMH"/>
</dbReference>
<evidence type="ECO:0000256" key="4">
    <source>
        <dbReference type="ARBA" id="ARBA00008000"/>
    </source>
</evidence>
<dbReference type="InterPro" id="IPR036318">
    <property type="entry name" value="FAD-bd_PCMH-like_sf"/>
</dbReference>
<dbReference type="STRING" id="35525.A0A162T8U0"/>
<dbReference type="Gene3D" id="3.30.465.10">
    <property type="match status" value="1"/>
</dbReference>
<dbReference type="GO" id="GO:0004458">
    <property type="term" value="F:D-lactate dehydrogenase (cytochrome) activity"/>
    <property type="evidence" value="ECO:0007669"/>
    <property type="project" value="UniProtKB-EC"/>
</dbReference>
<dbReference type="AlphaFoldDB" id="A0A162T8U0"/>
<comment type="subcellular location">
    <subcellularLocation>
        <location evidence="2">Mitochondrion</location>
    </subcellularLocation>
    <subcellularLocation>
        <location evidence="3">Peroxisome</location>
    </subcellularLocation>
</comment>
<dbReference type="PROSITE" id="PS51387">
    <property type="entry name" value="FAD_PCMH"/>
    <property type="match status" value="1"/>
</dbReference>
<feature type="domain" description="FAD-binding PCMH-type" evidence="14">
    <location>
        <begin position="80"/>
        <end position="260"/>
    </location>
</feature>
<comment type="function">
    <text evidence="12">Involved in D-lactate, but not L-lactate catabolic process.</text>
</comment>
<evidence type="ECO:0000256" key="11">
    <source>
        <dbReference type="ARBA" id="ARBA00038897"/>
    </source>
</evidence>
<dbReference type="SUPFAM" id="SSF56176">
    <property type="entry name" value="FAD-binding/transporter-associated domain-like"/>
    <property type="match status" value="1"/>
</dbReference>
<gene>
    <name evidence="15" type="ORF">APZ42_010853</name>
</gene>
<dbReference type="FunFam" id="1.10.45.10:FF:000001">
    <property type="entry name" value="D-lactate dehydrogenase mitochondrial"/>
    <property type="match status" value="1"/>
</dbReference>
<dbReference type="GO" id="GO:0008720">
    <property type="term" value="F:D-lactate dehydrogenase (NAD+) activity"/>
    <property type="evidence" value="ECO:0007669"/>
    <property type="project" value="TreeGrafter"/>
</dbReference>
<evidence type="ECO:0000256" key="2">
    <source>
        <dbReference type="ARBA" id="ARBA00004173"/>
    </source>
</evidence>
<evidence type="ECO:0000256" key="6">
    <source>
        <dbReference type="ARBA" id="ARBA00022827"/>
    </source>
</evidence>
<evidence type="ECO:0000256" key="12">
    <source>
        <dbReference type="ARBA" id="ARBA00053432"/>
    </source>
</evidence>
<keyword evidence="10" id="KW-0576">Peroxisome</keyword>
<dbReference type="GO" id="GO:1903457">
    <property type="term" value="P:lactate catabolic process"/>
    <property type="evidence" value="ECO:0007669"/>
    <property type="project" value="TreeGrafter"/>
</dbReference>
<dbReference type="GO" id="GO:0005777">
    <property type="term" value="C:peroxisome"/>
    <property type="evidence" value="ECO:0007669"/>
    <property type="project" value="UniProtKB-SubCell"/>
</dbReference>
<keyword evidence="8" id="KW-0560">Oxidoreductase</keyword>
<dbReference type="PANTHER" id="PTHR11748:SF111">
    <property type="entry name" value="D-LACTATE DEHYDROGENASE, MITOCHONDRIAL-RELATED"/>
    <property type="match status" value="1"/>
</dbReference>
<dbReference type="Proteomes" id="UP000076858">
    <property type="component" value="Unassembled WGS sequence"/>
</dbReference>
<dbReference type="EMBL" id="LRGB01000005">
    <property type="protein sequence ID" value="KZS22003.1"/>
    <property type="molecule type" value="Genomic_DNA"/>
</dbReference>
<dbReference type="InterPro" id="IPR016171">
    <property type="entry name" value="Vanillyl_alc_oxidase_C-sub2"/>
</dbReference>
<dbReference type="GO" id="GO:0005739">
    <property type="term" value="C:mitochondrion"/>
    <property type="evidence" value="ECO:0007669"/>
    <property type="project" value="UniProtKB-SubCell"/>
</dbReference>
<comment type="caution">
    <text evidence="15">The sequence shown here is derived from an EMBL/GenBank/DDBJ whole genome shotgun (WGS) entry which is preliminary data.</text>
</comment>
<evidence type="ECO:0000256" key="8">
    <source>
        <dbReference type="ARBA" id="ARBA00023002"/>
    </source>
</evidence>
<keyword evidence="7" id="KW-0809">Transit peptide</keyword>
<dbReference type="Pfam" id="PF02913">
    <property type="entry name" value="FAD-oxidase_C"/>
    <property type="match status" value="1"/>
</dbReference>
<keyword evidence="5" id="KW-0285">Flavoprotein</keyword>
<sequence>MHCWFFTSQVFKSLPGKALVGNSRNFHCIKPLLQSTRHRPLVETITTLRQNLIKSLGRDSVSDTEAIRKQHSRDEGVERHNHLADLVVWPKSTEECSIIASLCSEKKVPMIPFGTGTGLESGVCAAYGGVSVDMSKMDQIVNFNPEDFDVTVQPGVTRKGLNHFLKDHGLWFPVDPGADASLCGMTATSASGTNAVRYGTMRENVLNVEVVLADGRVLHTAGENRRSKKSSAGFNLTNLFVGSEGSLGFITKATLKIYGIPEMMLSAVCAFTTIKAAVDTCVQILQSNIPIARIELMDDVAMDMCNNHNKLDYKVAPTLFLEFHGSEDSVKSQAKFAGEIADYNGGSEFRWAYESEERNRLWKARHDIYWTTLQSNPGCRAIITDVCVPITRLPDLITQTKADIQESGIIGPCLGHVGDGNFHTFLVFNPNKPEEFKKAETLAARMTKRALDLNGTCTGEHGIGIGKMNYLEKEMGPVGIEMMKSIKKTLDPHWLMNPGKIFLSEY</sequence>
<keyword evidence="16" id="KW-1185">Reference proteome</keyword>
<comment type="similarity">
    <text evidence="4">Belongs to the FAD-binding oxidoreductase/transferase type 4 family.</text>
</comment>
<dbReference type="Gene3D" id="1.10.45.10">
    <property type="entry name" value="Vanillyl-alcohol Oxidase, Chain A, domain 4"/>
    <property type="match status" value="1"/>
</dbReference>
<name>A0A162T8U0_9CRUS</name>
<dbReference type="InterPro" id="IPR016169">
    <property type="entry name" value="FAD-bd_PCMH_sub2"/>
</dbReference>
<evidence type="ECO:0000313" key="16">
    <source>
        <dbReference type="Proteomes" id="UP000076858"/>
    </source>
</evidence>
<keyword evidence="9" id="KW-0496">Mitochondrion</keyword>
<reference evidence="15 16" key="1">
    <citation type="submission" date="2016-03" db="EMBL/GenBank/DDBJ databases">
        <title>EvidentialGene: Evidence-directed Construction of Genes on Genomes.</title>
        <authorList>
            <person name="Gilbert D.G."/>
            <person name="Choi J.-H."/>
            <person name="Mockaitis K."/>
            <person name="Colbourne J."/>
            <person name="Pfrender M."/>
        </authorList>
    </citation>
    <scope>NUCLEOTIDE SEQUENCE [LARGE SCALE GENOMIC DNA]</scope>
    <source>
        <strain evidence="15 16">Xinb3</strain>
        <tissue evidence="15">Complete organism</tissue>
    </source>
</reference>
<evidence type="ECO:0000256" key="3">
    <source>
        <dbReference type="ARBA" id="ARBA00004275"/>
    </source>
</evidence>
<organism evidence="15 16">
    <name type="scientific">Daphnia magna</name>
    <dbReference type="NCBI Taxonomy" id="35525"/>
    <lineage>
        <taxon>Eukaryota</taxon>
        <taxon>Metazoa</taxon>
        <taxon>Ecdysozoa</taxon>
        <taxon>Arthropoda</taxon>
        <taxon>Crustacea</taxon>
        <taxon>Branchiopoda</taxon>
        <taxon>Diplostraca</taxon>
        <taxon>Cladocera</taxon>
        <taxon>Anomopoda</taxon>
        <taxon>Daphniidae</taxon>
        <taxon>Daphnia</taxon>
    </lineage>
</organism>
<dbReference type="FunFam" id="3.30.70.2740:FF:000001">
    <property type="entry name" value="D-lactate dehydrogenase mitochondrial"/>
    <property type="match status" value="1"/>
</dbReference>
<evidence type="ECO:0000256" key="1">
    <source>
        <dbReference type="ARBA" id="ARBA00001974"/>
    </source>
</evidence>
<evidence type="ECO:0000313" key="15">
    <source>
        <dbReference type="EMBL" id="KZS22003.1"/>
    </source>
</evidence>
<dbReference type="InterPro" id="IPR004113">
    <property type="entry name" value="FAD-bd_oxidored_4_C"/>
</dbReference>
<dbReference type="Pfam" id="PF01565">
    <property type="entry name" value="FAD_binding_4"/>
    <property type="match status" value="1"/>
</dbReference>
<evidence type="ECO:0000256" key="9">
    <source>
        <dbReference type="ARBA" id="ARBA00023128"/>
    </source>
</evidence>
<evidence type="ECO:0000256" key="10">
    <source>
        <dbReference type="ARBA" id="ARBA00023140"/>
    </source>
</evidence>
<keyword evidence="6" id="KW-0274">FAD</keyword>
<dbReference type="GO" id="GO:0071949">
    <property type="term" value="F:FAD binding"/>
    <property type="evidence" value="ECO:0007669"/>
    <property type="project" value="InterPro"/>
</dbReference>
<evidence type="ECO:0000256" key="7">
    <source>
        <dbReference type="ARBA" id="ARBA00022946"/>
    </source>
</evidence>
<dbReference type="PANTHER" id="PTHR11748">
    <property type="entry name" value="D-LACTATE DEHYDROGENASE"/>
    <property type="match status" value="1"/>
</dbReference>
<evidence type="ECO:0000256" key="5">
    <source>
        <dbReference type="ARBA" id="ARBA00022630"/>
    </source>
</evidence>
<dbReference type="FunFam" id="3.30.465.10:FF:000030">
    <property type="entry name" value="probable D-lactate dehydrogenase, mitochondrial"/>
    <property type="match status" value="1"/>
</dbReference>
<evidence type="ECO:0000256" key="13">
    <source>
        <dbReference type="ARBA" id="ARBA00072812"/>
    </source>
</evidence>
<protein>
    <recommendedName>
        <fullName evidence="13">Probable D-lactate dehydrogenase, mitochondrial</fullName>
        <ecNumber evidence="11">1.1.2.4</ecNumber>
    </recommendedName>
</protein>
<comment type="cofactor">
    <cofactor evidence="1">
        <name>FAD</name>
        <dbReference type="ChEBI" id="CHEBI:57692"/>
    </cofactor>
</comment>
<accession>A0A162T8U0</accession>
<dbReference type="OrthoDB" id="5332616at2759"/>
<dbReference type="InterPro" id="IPR016164">
    <property type="entry name" value="FAD-linked_Oxase-like_C"/>
</dbReference>
<evidence type="ECO:0000259" key="14">
    <source>
        <dbReference type="PROSITE" id="PS51387"/>
    </source>
</evidence>
<proteinExistence type="inferred from homology"/>
<dbReference type="Gene3D" id="3.30.70.2740">
    <property type="match status" value="1"/>
</dbReference>
<dbReference type="EC" id="1.1.2.4" evidence="11"/>